<evidence type="ECO:0000256" key="2">
    <source>
        <dbReference type="PROSITE-ProRule" id="PRU00302"/>
    </source>
</evidence>
<protein>
    <recommendedName>
        <fullName evidence="3">Sushi domain-containing protein</fullName>
    </recommendedName>
</protein>
<dbReference type="PROSITE" id="PS50923">
    <property type="entry name" value="SUSHI"/>
    <property type="match status" value="1"/>
</dbReference>
<comment type="caution">
    <text evidence="4">The sequence shown here is derived from an EMBL/GenBank/DDBJ whole genome shotgun (WGS) entry which is preliminary data.</text>
</comment>
<dbReference type="Proteomes" id="UP001162164">
    <property type="component" value="Unassembled WGS sequence"/>
</dbReference>
<comment type="caution">
    <text evidence="2">Lacks conserved residue(s) required for the propagation of feature annotation.</text>
</comment>
<evidence type="ECO:0000256" key="1">
    <source>
        <dbReference type="ARBA" id="ARBA00023157"/>
    </source>
</evidence>
<keyword evidence="5" id="KW-1185">Reference proteome</keyword>
<dbReference type="InterPro" id="IPR035976">
    <property type="entry name" value="Sushi/SCR/CCP_sf"/>
</dbReference>
<evidence type="ECO:0000313" key="5">
    <source>
        <dbReference type="Proteomes" id="UP001162164"/>
    </source>
</evidence>
<gene>
    <name evidence="4" type="ORF">NQ317_015369</name>
</gene>
<keyword evidence="1 2" id="KW-1015">Disulfide bond</keyword>
<dbReference type="SUPFAM" id="SSF57535">
    <property type="entry name" value="Complement control module/SCR domain"/>
    <property type="match status" value="2"/>
</dbReference>
<accession>A0ABQ9JCT2</accession>
<keyword evidence="2" id="KW-0768">Sushi</keyword>
<sequence length="117" mass="12649">MCSTIQCKPPVLPVNGHLIQSEAPGMDGGRYAVGSLVQFACHGAHHLEGEASKPRCSYVGEPKDGFITPTKFAYDPGDELEIVCNPGFEAMLVERPKCLPDGKWSSPIPNCTNYTKI</sequence>
<feature type="domain" description="Sushi" evidence="3">
    <location>
        <begin position="54"/>
        <end position="113"/>
    </location>
</feature>
<name>A0ABQ9JCT2_9CUCU</name>
<dbReference type="Gene3D" id="2.10.70.10">
    <property type="entry name" value="Complement Module, domain 1"/>
    <property type="match status" value="2"/>
</dbReference>
<organism evidence="4 5">
    <name type="scientific">Molorchus minor</name>
    <dbReference type="NCBI Taxonomy" id="1323400"/>
    <lineage>
        <taxon>Eukaryota</taxon>
        <taxon>Metazoa</taxon>
        <taxon>Ecdysozoa</taxon>
        <taxon>Arthropoda</taxon>
        <taxon>Hexapoda</taxon>
        <taxon>Insecta</taxon>
        <taxon>Pterygota</taxon>
        <taxon>Neoptera</taxon>
        <taxon>Endopterygota</taxon>
        <taxon>Coleoptera</taxon>
        <taxon>Polyphaga</taxon>
        <taxon>Cucujiformia</taxon>
        <taxon>Chrysomeloidea</taxon>
        <taxon>Cerambycidae</taxon>
        <taxon>Lamiinae</taxon>
        <taxon>Monochamini</taxon>
        <taxon>Molorchus</taxon>
    </lineage>
</organism>
<evidence type="ECO:0000259" key="3">
    <source>
        <dbReference type="PROSITE" id="PS50923"/>
    </source>
</evidence>
<evidence type="ECO:0000313" key="4">
    <source>
        <dbReference type="EMBL" id="KAJ8975747.1"/>
    </source>
</evidence>
<dbReference type="EMBL" id="JAPWTJ010000772">
    <property type="protein sequence ID" value="KAJ8975747.1"/>
    <property type="molecule type" value="Genomic_DNA"/>
</dbReference>
<dbReference type="InterPro" id="IPR000436">
    <property type="entry name" value="Sushi_SCR_CCP_dom"/>
</dbReference>
<dbReference type="Pfam" id="PF00084">
    <property type="entry name" value="Sushi"/>
    <property type="match status" value="1"/>
</dbReference>
<reference evidence="4" key="1">
    <citation type="journal article" date="2023" name="Insect Mol. Biol.">
        <title>Genome sequencing provides insights into the evolution of gene families encoding plant cell wall-degrading enzymes in longhorned beetles.</title>
        <authorList>
            <person name="Shin N.R."/>
            <person name="Okamura Y."/>
            <person name="Kirsch R."/>
            <person name="Pauchet Y."/>
        </authorList>
    </citation>
    <scope>NUCLEOTIDE SEQUENCE</scope>
    <source>
        <strain evidence="4">MMC_N1</strain>
    </source>
</reference>
<dbReference type="SMART" id="SM00032">
    <property type="entry name" value="CCP"/>
    <property type="match status" value="1"/>
</dbReference>
<proteinExistence type="predicted"/>
<dbReference type="CDD" id="cd00033">
    <property type="entry name" value="CCP"/>
    <property type="match status" value="1"/>
</dbReference>
<feature type="disulfide bond" evidence="2">
    <location>
        <begin position="84"/>
        <end position="111"/>
    </location>
</feature>